<dbReference type="InterPro" id="IPR000758">
    <property type="entry name" value="Enterovir_OMP"/>
</dbReference>
<dbReference type="EMBL" id="CP076838">
    <property type="protein sequence ID" value="QWW78588.1"/>
    <property type="molecule type" value="Genomic_DNA"/>
</dbReference>
<keyword evidence="4 6" id="KW-0732">Signal</keyword>
<dbReference type="SUPFAM" id="SSF56925">
    <property type="entry name" value="OMPA-like"/>
    <property type="match status" value="1"/>
</dbReference>
<evidence type="ECO:0000256" key="1">
    <source>
        <dbReference type="ARBA" id="ARBA00004571"/>
    </source>
</evidence>
<sequence length="185" mass="20887">MKKLSLALLVASTLMSGTALANNHTVSIGYAQSDFENLGDIRGVNVQYRYEWDSPFSVMGSFTYLTGDNSDSEYEAGETWSYKDDIKYYSLLAGPVYRINDYVSVYALGGVSYIKWDGETRWDYDWGYSERDKTSENSTQFAWGAGVQFNPTDDFSIGIGYEGTTAKYYESYSVNGFNLTVGYRF</sequence>
<keyword evidence="2" id="KW-1134">Transmembrane beta strand</keyword>
<evidence type="ECO:0000256" key="3">
    <source>
        <dbReference type="ARBA" id="ARBA00022692"/>
    </source>
</evidence>
<evidence type="ECO:0000313" key="9">
    <source>
        <dbReference type="Proteomes" id="UP000683497"/>
    </source>
</evidence>
<feature type="signal peptide" evidence="6">
    <location>
        <begin position="1"/>
        <end position="21"/>
    </location>
</feature>
<accession>A0ABX8JU81</accession>
<evidence type="ECO:0000259" key="7">
    <source>
        <dbReference type="Pfam" id="PF13505"/>
    </source>
</evidence>
<evidence type="ECO:0000256" key="2">
    <source>
        <dbReference type="ARBA" id="ARBA00022452"/>
    </source>
</evidence>
<evidence type="ECO:0000256" key="4">
    <source>
        <dbReference type="ARBA" id="ARBA00022729"/>
    </source>
</evidence>
<dbReference type="PANTHER" id="PTHR35892:SF2">
    <property type="entry name" value="OUTER MEMBRANE PROTEIN PAGN"/>
    <property type="match status" value="1"/>
</dbReference>
<dbReference type="Gene3D" id="2.40.160.20">
    <property type="match status" value="1"/>
</dbReference>
<dbReference type="InterPro" id="IPR027385">
    <property type="entry name" value="Beta-barrel_OMP"/>
</dbReference>
<keyword evidence="5" id="KW-0472">Membrane</keyword>
<name>A0ABX8JU81_9ENTR</name>
<evidence type="ECO:0000256" key="6">
    <source>
        <dbReference type="SAM" id="SignalP"/>
    </source>
</evidence>
<feature type="domain" description="Outer membrane protein beta-barrel" evidence="7">
    <location>
        <begin position="8"/>
        <end position="185"/>
    </location>
</feature>
<keyword evidence="3" id="KW-0812">Transmembrane</keyword>
<organism evidence="8 9">
    <name type="scientific">Leclercia pneumoniae</name>
    <dbReference type="NCBI Taxonomy" id="2815358"/>
    <lineage>
        <taxon>Bacteria</taxon>
        <taxon>Pseudomonadati</taxon>
        <taxon>Pseudomonadota</taxon>
        <taxon>Gammaproteobacteria</taxon>
        <taxon>Enterobacterales</taxon>
        <taxon>Enterobacteriaceae</taxon>
        <taxon>Leclercia</taxon>
    </lineage>
</organism>
<dbReference type="Proteomes" id="UP000683497">
    <property type="component" value="Chromosome"/>
</dbReference>
<protein>
    <submittedName>
        <fullName evidence="8">Outer membrane beta-barrel protein</fullName>
    </submittedName>
</protein>
<evidence type="ECO:0000313" key="8">
    <source>
        <dbReference type="EMBL" id="QWW78588.1"/>
    </source>
</evidence>
<dbReference type="RefSeq" id="WP_207293186.1">
    <property type="nucleotide sequence ID" value="NZ_CP071383.1"/>
</dbReference>
<evidence type="ECO:0000256" key="5">
    <source>
        <dbReference type="ARBA" id="ARBA00023136"/>
    </source>
</evidence>
<dbReference type="Pfam" id="PF13505">
    <property type="entry name" value="OMP_b-brl"/>
    <property type="match status" value="1"/>
</dbReference>
<dbReference type="InterPro" id="IPR011250">
    <property type="entry name" value="OMP/PagP_B-barrel"/>
</dbReference>
<keyword evidence="9" id="KW-1185">Reference proteome</keyword>
<dbReference type="PRINTS" id="PR00316">
    <property type="entry name" value="ENTEROVIROMP"/>
</dbReference>
<feature type="chain" id="PRO_5045973516" evidence="6">
    <location>
        <begin position="22"/>
        <end position="185"/>
    </location>
</feature>
<comment type="subcellular location">
    <subcellularLocation>
        <location evidence="1">Cell outer membrane</location>
        <topology evidence="1">Multi-pass membrane protein</topology>
    </subcellularLocation>
</comment>
<dbReference type="InterPro" id="IPR051723">
    <property type="entry name" value="Bact_OM_Invasion-Related"/>
</dbReference>
<dbReference type="PANTHER" id="PTHR35892">
    <property type="entry name" value="OUTER MEMBRANE PROTEIN PAGN-RELATED"/>
    <property type="match status" value="1"/>
</dbReference>
<gene>
    <name evidence="8" type="ORF">KQ929_15195</name>
</gene>
<proteinExistence type="predicted"/>
<reference evidence="8 9" key="1">
    <citation type="submission" date="2021-06" db="EMBL/GenBank/DDBJ databases">
        <title>Leclercia pneumoniae sp. nov.</title>
        <authorList>
            <person name="Hoenemann M."/>
            <person name="Viehweger A."/>
            <person name="Dietze N."/>
        </authorList>
    </citation>
    <scope>NUCLEOTIDE SEQUENCE [LARGE SCALE GENOMIC DNA]</scope>
    <source>
        <strain evidence="9">49125</strain>
    </source>
</reference>